<evidence type="ECO:0000256" key="3">
    <source>
        <dbReference type="ARBA" id="ARBA00022692"/>
    </source>
</evidence>
<dbReference type="EMBL" id="JABWGN010000004">
    <property type="protein sequence ID" value="NUW31980.1"/>
    <property type="molecule type" value="Genomic_DNA"/>
</dbReference>
<dbReference type="GO" id="GO:0022857">
    <property type="term" value="F:transmembrane transporter activity"/>
    <property type="evidence" value="ECO:0007669"/>
    <property type="project" value="InterPro"/>
</dbReference>
<evidence type="ECO:0000313" key="8">
    <source>
        <dbReference type="EMBL" id="NUW31980.1"/>
    </source>
</evidence>
<dbReference type="GO" id="GO:0005886">
    <property type="term" value="C:plasma membrane"/>
    <property type="evidence" value="ECO:0007669"/>
    <property type="project" value="UniProtKB-SubCell"/>
</dbReference>
<evidence type="ECO:0000256" key="4">
    <source>
        <dbReference type="ARBA" id="ARBA00022989"/>
    </source>
</evidence>
<evidence type="ECO:0000256" key="1">
    <source>
        <dbReference type="ARBA" id="ARBA00004651"/>
    </source>
</evidence>
<dbReference type="InterPro" id="IPR001851">
    <property type="entry name" value="ABC_transp_permease"/>
</dbReference>
<dbReference type="CDD" id="cd06579">
    <property type="entry name" value="TM_PBP1_transp_AraH_like"/>
    <property type="match status" value="1"/>
</dbReference>
<feature type="transmembrane region" description="Helical" evidence="7">
    <location>
        <begin position="100"/>
        <end position="122"/>
    </location>
</feature>
<protein>
    <submittedName>
        <fullName evidence="8">ABC transporter permease</fullName>
    </submittedName>
</protein>
<comment type="caution">
    <text evidence="8">The sequence shown here is derived from an EMBL/GenBank/DDBJ whole genome shotgun (WGS) entry which is preliminary data.</text>
</comment>
<feature type="transmembrane region" description="Helical" evidence="7">
    <location>
        <begin position="278"/>
        <end position="296"/>
    </location>
</feature>
<dbReference type="PANTHER" id="PTHR32196">
    <property type="entry name" value="ABC TRANSPORTER PERMEASE PROTEIN YPHD-RELATED-RELATED"/>
    <property type="match status" value="1"/>
</dbReference>
<feature type="transmembrane region" description="Helical" evidence="7">
    <location>
        <begin position="129"/>
        <end position="151"/>
    </location>
</feature>
<feature type="region of interest" description="Disordered" evidence="6">
    <location>
        <begin position="331"/>
        <end position="390"/>
    </location>
</feature>
<feature type="transmembrane region" description="Helical" evidence="7">
    <location>
        <begin position="254"/>
        <end position="271"/>
    </location>
</feature>
<keyword evidence="5 7" id="KW-0472">Membrane</keyword>
<organism evidence="8 9">
    <name type="scientific">Nonomuraea montanisoli</name>
    <dbReference type="NCBI Taxonomy" id="2741721"/>
    <lineage>
        <taxon>Bacteria</taxon>
        <taxon>Bacillati</taxon>
        <taxon>Actinomycetota</taxon>
        <taxon>Actinomycetes</taxon>
        <taxon>Streptosporangiales</taxon>
        <taxon>Streptosporangiaceae</taxon>
        <taxon>Nonomuraea</taxon>
    </lineage>
</organism>
<gene>
    <name evidence="8" type="ORF">HTZ77_11145</name>
</gene>
<reference evidence="8 9" key="1">
    <citation type="submission" date="2020-06" db="EMBL/GenBank/DDBJ databases">
        <title>Nonomuraea sp. SMC257, a novel actinomycete isolated from soil.</title>
        <authorList>
            <person name="Chanama M."/>
        </authorList>
    </citation>
    <scope>NUCLEOTIDE SEQUENCE [LARGE SCALE GENOMIC DNA]</scope>
    <source>
        <strain evidence="8 9">SMC257</strain>
    </source>
</reference>
<feature type="compositionally biased region" description="Basic and acidic residues" evidence="6">
    <location>
        <begin position="377"/>
        <end position="390"/>
    </location>
</feature>
<feature type="transmembrane region" description="Helical" evidence="7">
    <location>
        <begin position="222"/>
        <end position="242"/>
    </location>
</feature>
<sequence>MAAGGRVRPRRSAPGRLVGAYGLLALAVLLFVVFSLALPATFPTAANLRLVLSTNAVIAILALGAMVPIVTGKFDLSIGYGLGLWHVVTLELIVTGGWPWPPACLGVLVGGALAGVVNGLLVEFARIDSFIATLGTGSVLYAITGWVTGGARVVPGPEGLPAAFSSLTDATVLGLPAPALYVAALTAVLWVALERLPLGRHLYVIGSNPRAAELVGIPTRRYVCAAFTASGLVTGFAGVLLAAQNQIGNPSVGLDYLLPAFTAALLGSSVIRPGRPNPLGTVIAVGVLAVGLSGLGQLGADFWVTPLFNGLTLLAAVGLVGYSARRRLRARPPAPGTTAPPPTAASAASAASASAASPASSASSSPDAPPGTAREAAASERPEPESREEP</sequence>
<feature type="compositionally biased region" description="Pro residues" evidence="6">
    <location>
        <begin position="332"/>
        <end position="343"/>
    </location>
</feature>
<evidence type="ECO:0000256" key="2">
    <source>
        <dbReference type="ARBA" id="ARBA00022475"/>
    </source>
</evidence>
<feature type="compositionally biased region" description="Low complexity" evidence="6">
    <location>
        <begin position="344"/>
        <end position="376"/>
    </location>
</feature>
<feature type="transmembrane region" description="Helical" evidence="7">
    <location>
        <begin position="77"/>
        <end position="94"/>
    </location>
</feature>
<evidence type="ECO:0000256" key="7">
    <source>
        <dbReference type="SAM" id="Phobius"/>
    </source>
</evidence>
<dbReference type="AlphaFoldDB" id="A0A7Y6I5B3"/>
<dbReference type="RefSeq" id="WP_175589430.1">
    <property type="nucleotide sequence ID" value="NZ_JABWGN010000004.1"/>
</dbReference>
<evidence type="ECO:0000256" key="6">
    <source>
        <dbReference type="SAM" id="MobiDB-lite"/>
    </source>
</evidence>
<dbReference type="Proteomes" id="UP000586042">
    <property type="component" value="Unassembled WGS sequence"/>
</dbReference>
<proteinExistence type="predicted"/>
<keyword evidence="2" id="KW-1003">Cell membrane</keyword>
<keyword evidence="3 7" id="KW-0812">Transmembrane</keyword>
<dbReference type="Pfam" id="PF02653">
    <property type="entry name" value="BPD_transp_2"/>
    <property type="match status" value="1"/>
</dbReference>
<name>A0A7Y6I5B3_9ACTN</name>
<feature type="transmembrane region" description="Helical" evidence="7">
    <location>
        <begin position="48"/>
        <end position="70"/>
    </location>
</feature>
<evidence type="ECO:0000313" key="9">
    <source>
        <dbReference type="Proteomes" id="UP000586042"/>
    </source>
</evidence>
<comment type="subcellular location">
    <subcellularLocation>
        <location evidence="1">Cell membrane</location>
        <topology evidence="1">Multi-pass membrane protein</topology>
    </subcellularLocation>
</comment>
<accession>A0A7Y6I5B3</accession>
<evidence type="ECO:0000256" key="5">
    <source>
        <dbReference type="ARBA" id="ARBA00023136"/>
    </source>
</evidence>
<keyword evidence="9" id="KW-1185">Reference proteome</keyword>
<feature type="transmembrane region" description="Helical" evidence="7">
    <location>
        <begin position="171"/>
        <end position="193"/>
    </location>
</feature>
<feature type="transmembrane region" description="Helical" evidence="7">
    <location>
        <begin position="21"/>
        <end position="42"/>
    </location>
</feature>
<keyword evidence="4 7" id="KW-1133">Transmembrane helix</keyword>
<feature type="transmembrane region" description="Helical" evidence="7">
    <location>
        <begin position="302"/>
        <end position="322"/>
    </location>
</feature>